<sequence>MSAVDATPPVRVRPRRRGGWTALRLLLSSPPAAFAAVVLLGVVALALLGERIAPTGANEVSVEDRLLPPGPGHWFGTDDLGRDVLSRVVLGARVSLQVGAVAVGFSLVCGVLVGLFAGFHDGWLDTVLMRLMDVLFAFPAMLLAIAVIAVLGPGTTNAMIAIGVTYTPVFARVTRSAVLGVRESVYVRASRSIGASDLRLLFRHVLPNAAPPIIVQTSVSLAFAVLAEAALSFVGLGTQPPAPSWGRMLSEGRGYVDLAWWIAVFPGLAIVLLVLSFNLLGDGLRDVLDPQQRSALQAGKRGPGRRRGKSWTSWRCGTCGSRWRPRAGPRGSSTGWTTPWPRGRPSRWWGSRARARASR</sequence>
<dbReference type="eggNOG" id="COG1173">
    <property type="taxonomic scope" value="Bacteria"/>
</dbReference>
<feature type="domain" description="ABC transmembrane type-1" evidence="9">
    <location>
        <begin position="92"/>
        <end position="281"/>
    </location>
</feature>
<name>A6WET5_KINRD</name>
<dbReference type="EMBL" id="CP000750">
    <property type="protein sequence ID" value="ABS05324.1"/>
    <property type="molecule type" value="Genomic_DNA"/>
</dbReference>
<evidence type="ECO:0000256" key="7">
    <source>
        <dbReference type="RuleBase" id="RU363032"/>
    </source>
</evidence>
<protein>
    <submittedName>
        <fullName evidence="10">Binding-protein-dependent transport systems inner membrane component</fullName>
    </submittedName>
</protein>
<proteinExistence type="inferred from homology"/>
<evidence type="ECO:0000259" key="9">
    <source>
        <dbReference type="PROSITE" id="PS50928"/>
    </source>
</evidence>
<dbReference type="GO" id="GO:0005886">
    <property type="term" value="C:plasma membrane"/>
    <property type="evidence" value="ECO:0007669"/>
    <property type="project" value="UniProtKB-SubCell"/>
</dbReference>
<dbReference type="HOGENOM" id="CLU_028518_5_3_11"/>
<accession>A6WET5</accession>
<dbReference type="InterPro" id="IPR035906">
    <property type="entry name" value="MetI-like_sf"/>
</dbReference>
<dbReference type="AlphaFoldDB" id="A6WET5"/>
<evidence type="ECO:0000313" key="10">
    <source>
        <dbReference type="EMBL" id="ABS05324.1"/>
    </source>
</evidence>
<feature type="region of interest" description="Disordered" evidence="8">
    <location>
        <begin position="322"/>
        <end position="359"/>
    </location>
</feature>
<evidence type="ECO:0000256" key="5">
    <source>
        <dbReference type="ARBA" id="ARBA00022989"/>
    </source>
</evidence>
<keyword evidence="5 7" id="KW-1133">Transmembrane helix</keyword>
<dbReference type="InterPro" id="IPR000515">
    <property type="entry name" value="MetI-like"/>
</dbReference>
<evidence type="ECO:0000313" key="11">
    <source>
        <dbReference type="Proteomes" id="UP000001116"/>
    </source>
</evidence>
<keyword evidence="6 7" id="KW-0472">Membrane</keyword>
<comment type="subcellular location">
    <subcellularLocation>
        <location evidence="1 7">Cell membrane</location>
        <topology evidence="1 7">Multi-pass membrane protein</topology>
    </subcellularLocation>
</comment>
<evidence type="ECO:0000256" key="6">
    <source>
        <dbReference type="ARBA" id="ARBA00023136"/>
    </source>
</evidence>
<dbReference type="PANTHER" id="PTHR43386">
    <property type="entry name" value="OLIGOPEPTIDE TRANSPORT SYSTEM PERMEASE PROTEIN APPC"/>
    <property type="match status" value="1"/>
</dbReference>
<keyword evidence="2 7" id="KW-0813">Transport</keyword>
<dbReference type="PANTHER" id="PTHR43386:SF1">
    <property type="entry name" value="D,D-DIPEPTIDE TRANSPORT SYSTEM PERMEASE PROTEIN DDPC-RELATED"/>
    <property type="match status" value="1"/>
</dbReference>
<dbReference type="Proteomes" id="UP000001116">
    <property type="component" value="Chromosome"/>
</dbReference>
<evidence type="ECO:0000256" key="8">
    <source>
        <dbReference type="SAM" id="MobiDB-lite"/>
    </source>
</evidence>
<dbReference type="GO" id="GO:0055085">
    <property type="term" value="P:transmembrane transport"/>
    <property type="evidence" value="ECO:0007669"/>
    <property type="project" value="InterPro"/>
</dbReference>
<gene>
    <name evidence="10" type="ordered locus">Krad_3861</name>
</gene>
<keyword evidence="11" id="KW-1185">Reference proteome</keyword>
<organism evidence="10 11">
    <name type="scientific">Kineococcus radiotolerans (strain ATCC BAA-149 / DSM 14245 / SRS30216)</name>
    <dbReference type="NCBI Taxonomy" id="266940"/>
    <lineage>
        <taxon>Bacteria</taxon>
        <taxon>Bacillati</taxon>
        <taxon>Actinomycetota</taxon>
        <taxon>Actinomycetes</taxon>
        <taxon>Kineosporiales</taxon>
        <taxon>Kineosporiaceae</taxon>
        <taxon>Kineococcus</taxon>
    </lineage>
</organism>
<feature type="transmembrane region" description="Helical" evidence="7">
    <location>
        <begin position="258"/>
        <end position="280"/>
    </location>
</feature>
<dbReference type="STRING" id="266940.Krad_3861"/>
<evidence type="ECO:0000256" key="1">
    <source>
        <dbReference type="ARBA" id="ARBA00004651"/>
    </source>
</evidence>
<keyword evidence="4 7" id="KW-0812">Transmembrane</keyword>
<keyword evidence="3" id="KW-1003">Cell membrane</keyword>
<feature type="transmembrane region" description="Helical" evidence="7">
    <location>
        <begin position="21"/>
        <end position="48"/>
    </location>
</feature>
<evidence type="ECO:0000256" key="2">
    <source>
        <dbReference type="ARBA" id="ARBA00022448"/>
    </source>
</evidence>
<dbReference type="KEGG" id="kra:Krad_3861"/>
<dbReference type="InterPro" id="IPR050366">
    <property type="entry name" value="BP-dependent_transpt_permease"/>
</dbReference>
<dbReference type="PROSITE" id="PS50928">
    <property type="entry name" value="ABC_TM1"/>
    <property type="match status" value="1"/>
</dbReference>
<feature type="compositionally biased region" description="Low complexity" evidence="8">
    <location>
        <begin position="339"/>
        <end position="352"/>
    </location>
</feature>
<dbReference type="Pfam" id="PF00528">
    <property type="entry name" value="BPD_transp_1"/>
    <property type="match status" value="1"/>
</dbReference>
<dbReference type="SUPFAM" id="SSF161098">
    <property type="entry name" value="MetI-like"/>
    <property type="match status" value="1"/>
</dbReference>
<feature type="transmembrane region" description="Helical" evidence="7">
    <location>
        <begin position="131"/>
        <end position="152"/>
    </location>
</feature>
<comment type="similarity">
    <text evidence="7">Belongs to the binding-protein-dependent transport system permease family.</text>
</comment>
<feature type="transmembrane region" description="Helical" evidence="7">
    <location>
        <begin position="94"/>
        <end position="119"/>
    </location>
</feature>
<reference evidence="11" key="1">
    <citation type="journal article" date="2008" name="PLoS ONE">
        <title>Survival in nuclear waste, extreme resistance, and potential applications gleaned from the genome sequence of Kineococcus radiotolerans SRS30216.</title>
        <authorList>
            <person name="Bagwell C.E."/>
            <person name="Bhat S."/>
            <person name="Hawkins G.M."/>
            <person name="Smith B.W."/>
            <person name="Biswas T."/>
            <person name="Hoover T.R."/>
            <person name="Saunders E."/>
            <person name="Han C.S."/>
            <person name="Tsodikov O.V."/>
            <person name="Shimkets L.J."/>
        </authorList>
    </citation>
    <scope>NUCLEOTIDE SEQUENCE [LARGE SCALE GENOMIC DNA]</scope>
    <source>
        <strain evidence="11">ATCC BAA-149 / DSM 14245 / SRS30216</strain>
    </source>
</reference>
<evidence type="ECO:0000256" key="3">
    <source>
        <dbReference type="ARBA" id="ARBA00022475"/>
    </source>
</evidence>
<dbReference type="Gene3D" id="1.10.3720.10">
    <property type="entry name" value="MetI-like"/>
    <property type="match status" value="1"/>
</dbReference>
<evidence type="ECO:0000256" key="4">
    <source>
        <dbReference type="ARBA" id="ARBA00022692"/>
    </source>
</evidence>
<feature type="transmembrane region" description="Helical" evidence="7">
    <location>
        <begin position="213"/>
        <end position="238"/>
    </location>
</feature>
<dbReference type="CDD" id="cd06261">
    <property type="entry name" value="TM_PBP2"/>
    <property type="match status" value="1"/>
</dbReference>